<gene>
    <name evidence="2" type="ORF">BCV69DRAFT_283553</name>
</gene>
<feature type="signal peptide" evidence="1">
    <location>
        <begin position="1"/>
        <end position="21"/>
    </location>
</feature>
<dbReference type="RefSeq" id="XP_025347190.1">
    <property type="nucleotide sequence ID" value="XM_025492754.1"/>
</dbReference>
<organism evidence="2 3">
    <name type="scientific">Pseudomicrostroma glucosiphilum</name>
    <dbReference type="NCBI Taxonomy" id="1684307"/>
    <lineage>
        <taxon>Eukaryota</taxon>
        <taxon>Fungi</taxon>
        <taxon>Dikarya</taxon>
        <taxon>Basidiomycota</taxon>
        <taxon>Ustilaginomycotina</taxon>
        <taxon>Exobasidiomycetes</taxon>
        <taxon>Microstromatales</taxon>
        <taxon>Microstromatales incertae sedis</taxon>
        <taxon>Pseudomicrostroma</taxon>
    </lineage>
</organism>
<name>A0A316U4C6_9BASI</name>
<feature type="chain" id="PRO_5016251669" description="Ecp2 effector protein domain-containing protein" evidence="1">
    <location>
        <begin position="22"/>
        <end position="168"/>
    </location>
</feature>
<accession>A0A316U4C6</accession>
<evidence type="ECO:0008006" key="4">
    <source>
        <dbReference type="Google" id="ProtNLM"/>
    </source>
</evidence>
<reference evidence="2 3" key="1">
    <citation type="journal article" date="2018" name="Mol. Biol. Evol.">
        <title>Broad Genomic Sampling Reveals a Smut Pathogenic Ancestry of the Fungal Clade Ustilaginomycotina.</title>
        <authorList>
            <person name="Kijpornyongpan T."/>
            <person name="Mondo S.J."/>
            <person name="Barry K."/>
            <person name="Sandor L."/>
            <person name="Lee J."/>
            <person name="Lipzen A."/>
            <person name="Pangilinan J."/>
            <person name="LaButti K."/>
            <person name="Hainaut M."/>
            <person name="Henrissat B."/>
            <person name="Grigoriev I.V."/>
            <person name="Spatafora J.W."/>
            <person name="Aime M.C."/>
        </authorList>
    </citation>
    <scope>NUCLEOTIDE SEQUENCE [LARGE SCALE GENOMIC DNA]</scope>
    <source>
        <strain evidence="2 3">MCA 4718</strain>
    </source>
</reference>
<evidence type="ECO:0000256" key="1">
    <source>
        <dbReference type="SAM" id="SignalP"/>
    </source>
</evidence>
<dbReference type="AlphaFoldDB" id="A0A316U4C6"/>
<evidence type="ECO:0000313" key="3">
    <source>
        <dbReference type="Proteomes" id="UP000245942"/>
    </source>
</evidence>
<keyword evidence="1" id="KW-0732">Signal</keyword>
<dbReference type="GeneID" id="37014488"/>
<evidence type="ECO:0000313" key="2">
    <source>
        <dbReference type="EMBL" id="PWN20030.1"/>
    </source>
</evidence>
<dbReference type="EMBL" id="KZ819329">
    <property type="protein sequence ID" value="PWN20030.1"/>
    <property type="molecule type" value="Genomic_DNA"/>
</dbReference>
<dbReference type="Proteomes" id="UP000245942">
    <property type="component" value="Unassembled WGS sequence"/>
</dbReference>
<sequence length="168" mass="18250">MLFNSASLLCAIAVGAIAVSATPVKINRKPVDATEYFTGDQTVKKAEYIYYGHGLDGVSREDDEFCVEWTQASQALEQSGGVNLMSQGCQVVDYDQQVAAVWSTEAQNRGHTFDRTGPVGYSIQGTTWVTPKKDRYIGHGNGTCEKVVKGWCRDNNVSRTGSDLTVSA</sequence>
<keyword evidence="3" id="KW-1185">Reference proteome</keyword>
<proteinExistence type="predicted"/>
<protein>
    <recommendedName>
        <fullName evidence="4">Ecp2 effector protein domain-containing protein</fullName>
    </recommendedName>
</protein>